<feature type="compositionally biased region" description="Basic and acidic residues" evidence="5">
    <location>
        <begin position="23"/>
        <end position="32"/>
    </location>
</feature>
<dbReference type="InterPro" id="IPR000167">
    <property type="entry name" value="Dehydrin"/>
</dbReference>
<dbReference type="AlphaFoldDB" id="A0AAD8PIG7"/>
<dbReference type="InterPro" id="IPR030513">
    <property type="entry name" value="Dehydrin_CS"/>
</dbReference>
<evidence type="ECO:0000313" key="8">
    <source>
        <dbReference type="EMBL" id="KAK1561428.1"/>
    </source>
</evidence>
<feature type="region of interest" description="Disordered" evidence="5">
    <location>
        <begin position="667"/>
        <end position="774"/>
    </location>
</feature>
<organism evidence="8 9">
    <name type="scientific">Lolium multiflorum</name>
    <name type="common">Italian ryegrass</name>
    <name type="synonym">Lolium perenne subsp. multiflorum</name>
    <dbReference type="NCBI Taxonomy" id="4521"/>
    <lineage>
        <taxon>Eukaryota</taxon>
        <taxon>Viridiplantae</taxon>
        <taxon>Streptophyta</taxon>
        <taxon>Embryophyta</taxon>
        <taxon>Tracheophyta</taxon>
        <taxon>Spermatophyta</taxon>
        <taxon>Magnoliopsida</taxon>
        <taxon>Liliopsida</taxon>
        <taxon>Poales</taxon>
        <taxon>Poaceae</taxon>
        <taxon>BOP clade</taxon>
        <taxon>Pooideae</taxon>
        <taxon>Poodae</taxon>
        <taxon>Poeae</taxon>
        <taxon>Poeae Chloroplast Group 2 (Poeae type)</taxon>
        <taxon>Loliodinae</taxon>
        <taxon>Loliinae</taxon>
        <taxon>Lolium</taxon>
    </lineage>
</organism>
<dbReference type="EMBL" id="JAUUTY010001139">
    <property type="protein sequence ID" value="KAK1561428.1"/>
    <property type="molecule type" value="Genomic_DNA"/>
</dbReference>
<dbReference type="PROSITE" id="PS00823">
    <property type="entry name" value="DEHYDRIN_2"/>
    <property type="match status" value="1"/>
</dbReference>
<evidence type="ECO:0000259" key="7">
    <source>
        <dbReference type="Pfam" id="PF26133"/>
    </source>
</evidence>
<dbReference type="Pfam" id="PF26133">
    <property type="entry name" value="DUF8039"/>
    <property type="match status" value="1"/>
</dbReference>
<dbReference type="GO" id="GO:0006508">
    <property type="term" value="P:proteolysis"/>
    <property type="evidence" value="ECO:0007669"/>
    <property type="project" value="UniProtKB-KW"/>
</dbReference>
<comment type="similarity">
    <text evidence="1">Belongs to the peptidase C48 family.</text>
</comment>
<keyword evidence="3" id="KW-0378">Hydrolase</keyword>
<dbReference type="Pfam" id="PF02902">
    <property type="entry name" value="Peptidase_C48"/>
    <property type="match status" value="1"/>
</dbReference>
<dbReference type="GO" id="GO:0008234">
    <property type="term" value="F:cysteine-type peptidase activity"/>
    <property type="evidence" value="ECO:0007669"/>
    <property type="project" value="InterPro"/>
</dbReference>
<feature type="compositionally biased region" description="Basic and acidic residues" evidence="5">
    <location>
        <begin position="803"/>
        <end position="812"/>
    </location>
</feature>
<dbReference type="Pfam" id="PF00257">
    <property type="entry name" value="Dehydrin"/>
    <property type="match status" value="1"/>
</dbReference>
<reference evidence="8" key="1">
    <citation type="submission" date="2023-07" db="EMBL/GenBank/DDBJ databases">
        <title>A chromosome-level genome assembly of Lolium multiflorum.</title>
        <authorList>
            <person name="Chen Y."/>
            <person name="Copetti D."/>
            <person name="Kolliker R."/>
            <person name="Studer B."/>
        </authorList>
    </citation>
    <scope>NUCLEOTIDE SEQUENCE</scope>
    <source>
        <strain evidence="8">02402/16</strain>
        <tissue evidence="8">Leaf</tissue>
    </source>
</reference>
<dbReference type="PANTHER" id="PTHR33018">
    <property type="entry name" value="OS10G0338966 PROTEIN-RELATED"/>
    <property type="match status" value="1"/>
</dbReference>
<comment type="caution">
    <text evidence="8">The sequence shown here is derived from an EMBL/GenBank/DDBJ whole genome shotgun (WGS) entry which is preliminary data.</text>
</comment>
<proteinExistence type="inferred from homology"/>
<feature type="compositionally biased region" description="Low complexity" evidence="5">
    <location>
        <begin position="813"/>
        <end position="849"/>
    </location>
</feature>
<protein>
    <recommendedName>
        <fullName evidence="10">Ubiquitin-like protease family profile domain-containing protein</fullName>
    </recommendedName>
</protein>
<sequence length="891" mass="100391">MKEAFPESADTYRSRSRKKKKKKDADTLKELLNRVSALEKNQRPPDQPMFLQDPQADAAPSQRRSSVGSTHLDGCGGSYPVDYVTEKTDCELYMLFRNASVKVAVGYVYPSEEGATHHHMPIPPGCVRVGVDEVVPAFETVELDIPRGDDEKTLADVKHGFALWPKKHIVLLQRPPTPHSSPHEHQRPSTPPPSSPHEQQSPHLPERDPSVSPPPRDPPRKTAPGNGTPPKKRSRKEKPLPPIEKLPWEKTPEENQEAVESQLRAFFAKKEPEIPFEKTLDPVKVRRTVENLYNPEPSPPSDYRRSIERSYDEMMEAKNPTTSSGIKEIKGIHQVYQLGQQPVKSVPPLKVFDEKAVQSSRQISTDYAMAKVVYQYVQGKDLVENLSKLPTSMRNLHTWYGVAAKGGMETIMVRVKEEHYFQEYSVSVDFSELFQLYNLRALDKSIVSCYCLSKMLECKRDEITDIGFIDPNTMHVRTIEEPLYNRDTPETLLRFLKRQRDKKTILWPYNFQFHFILIVIKMYEGEVEVFDSLTKEAILYKSCFLMLKSVWETFIKEDRSHDWKPKLVWRANKKCAKQPPGTDLCGYYVCEYIHKLSARERIMKEIESSLHHQPIEIMEDERNTQPQQTGEADQVEVTDRGFFNHLVGKKEEKVEQQKHDEAELAAGMEKVSVEEPAEAKHEEHHDGEKHESLLTKLQRSSSSSSSSSDEEEEEVIDDNGEVIKRKKKKGLKEKLKEKLPGHKDATAAEGQHATGLPAPAPPSALQAHHDTAVPVEKVDADVKTEAVPEEEKKGFLEKIKEKLPGAHKKPEDAAVAPAVTHAAPAPVTHDAPAPVHAPAPAAEEAVSSPDGKEKKGLLGKIMDKIPGYHKTPAAGEEDKAAAPAADHKTSA</sequence>
<keyword evidence="2" id="KW-0645">Protease</keyword>
<evidence type="ECO:0000256" key="3">
    <source>
        <dbReference type="ARBA" id="ARBA00022801"/>
    </source>
</evidence>
<feature type="domain" description="DUF8039" evidence="7">
    <location>
        <begin position="79"/>
        <end position="171"/>
    </location>
</feature>
<dbReference type="Proteomes" id="UP001231189">
    <property type="component" value="Unassembled WGS sequence"/>
</dbReference>
<dbReference type="InterPro" id="IPR003653">
    <property type="entry name" value="Peptidase_C48_C"/>
</dbReference>
<dbReference type="PROSITE" id="PS00315">
    <property type="entry name" value="DEHYDRIN_1"/>
    <property type="match status" value="1"/>
</dbReference>
<dbReference type="SUPFAM" id="SSF54001">
    <property type="entry name" value="Cysteine proteinases"/>
    <property type="match status" value="1"/>
</dbReference>
<feature type="compositionally biased region" description="Basic and acidic residues" evidence="5">
    <location>
        <begin position="876"/>
        <end position="891"/>
    </location>
</feature>
<dbReference type="InterPro" id="IPR038765">
    <property type="entry name" value="Papain-like_cys_pep_sf"/>
</dbReference>
<dbReference type="PANTHER" id="PTHR33018:SF34">
    <property type="entry name" value="OS02G0472350 PROTEIN"/>
    <property type="match status" value="1"/>
</dbReference>
<evidence type="ECO:0000313" key="9">
    <source>
        <dbReference type="Proteomes" id="UP001231189"/>
    </source>
</evidence>
<feature type="region of interest" description="Disordered" evidence="5">
    <location>
        <begin position="612"/>
        <end position="638"/>
    </location>
</feature>
<feature type="compositionally biased region" description="Basic and acidic residues" evidence="5">
    <location>
        <begin position="1"/>
        <end position="13"/>
    </location>
</feature>
<name>A0AAD8PIG7_LOLMU</name>
<evidence type="ECO:0000256" key="2">
    <source>
        <dbReference type="ARBA" id="ARBA00022670"/>
    </source>
</evidence>
<evidence type="ECO:0008006" key="10">
    <source>
        <dbReference type="Google" id="ProtNLM"/>
    </source>
</evidence>
<dbReference type="GO" id="GO:0009415">
    <property type="term" value="P:response to water"/>
    <property type="evidence" value="ECO:0007669"/>
    <property type="project" value="InterPro"/>
</dbReference>
<evidence type="ECO:0000256" key="1">
    <source>
        <dbReference type="ARBA" id="ARBA00005234"/>
    </source>
</evidence>
<feature type="region of interest" description="Disordered" evidence="5">
    <location>
        <begin position="803"/>
        <end position="891"/>
    </location>
</feature>
<evidence type="ECO:0000256" key="5">
    <source>
        <dbReference type="SAM" id="MobiDB-lite"/>
    </source>
</evidence>
<dbReference type="Gene3D" id="3.40.395.10">
    <property type="entry name" value="Adenoviral Proteinase, Chain A"/>
    <property type="match status" value="1"/>
</dbReference>
<feature type="compositionally biased region" description="Basic and acidic residues" evidence="5">
    <location>
        <begin position="671"/>
        <end position="693"/>
    </location>
</feature>
<evidence type="ECO:0000256" key="4">
    <source>
        <dbReference type="RuleBase" id="RU003995"/>
    </source>
</evidence>
<feature type="region of interest" description="Disordered" evidence="5">
    <location>
        <begin position="1"/>
        <end position="71"/>
    </location>
</feature>
<gene>
    <name evidence="8" type="ORF">QYE76_018875</name>
</gene>
<accession>A0AAD8PIG7</accession>
<dbReference type="InterPro" id="IPR058352">
    <property type="entry name" value="DUF8039"/>
</dbReference>
<feature type="region of interest" description="Disordered" evidence="5">
    <location>
        <begin position="173"/>
        <end position="259"/>
    </location>
</feature>
<feature type="compositionally biased region" description="Acidic residues" evidence="5">
    <location>
        <begin position="708"/>
        <end position="720"/>
    </location>
</feature>
<comment type="similarity">
    <text evidence="4">Belongs to the plant dehydrin family.</text>
</comment>
<feature type="domain" description="Ubiquitin-like protease family profile" evidence="6">
    <location>
        <begin position="500"/>
        <end position="599"/>
    </location>
</feature>
<feature type="compositionally biased region" description="Basic and acidic residues" evidence="5">
    <location>
        <begin position="732"/>
        <end position="746"/>
    </location>
</feature>
<evidence type="ECO:0000259" key="6">
    <source>
        <dbReference type="Pfam" id="PF02902"/>
    </source>
</evidence>
<keyword evidence="9" id="KW-1185">Reference proteome</keyword>